<dbReference type="RefSeq" id="WP_285998119.1">
    <property type="nucleotide sequence ID" value="NZ_CP127295.1"/>
</dbReference>
<dbReference type="AlphaFoldDB" id="A0A9Y2JQI0"/>
<accession>A0A9Y2JQI0</accession>
<name>A0A9Y2JQI0_9PSEU</name>
<evidence type="ECO:0000313" key="3">
    <source>
        <dbReference type="Proteomes" id="UP001239397"/>
    </source>
</evidence>
<feature type="transmembrane region" description="Helical" evidence="1">
    <location>
        <begin position="35"/>
        <end position="51"/>
    </location>
</feature>
<keyword evidence="3" id="KW-1185">Reference proteome</keyword>
<keyword evidence="1" id="KW-0812">Transmembrane</keyword>
<protein>
    <recommendedName>
        <fullName evidence="4">Intracellular septation protein A</fullName>
    </recommendedName>
</protein>
<proteinExistence type="predicted"/>
<dbReference type="KEGG" id="amog:QRX60_47965"/>
<dbReference type="EMBL" id="CP127295">
    <property type="protein sequence ID" value="WIY01674.1"/>
    <property type="molecule type" value="Genomic_DNA"/>
</dbReference>
<dbReference type="Proteomes" id="UP001239397">
    <property type="component" value="Chromosome"/>
</dbReference>
<feature type="transmembrane region" description="Helical" evidence="1">
    <location>
        <begin position="96"/>
        <end position="117"/>
    </location>
</feature>
<organism evidence="2 3">
    <name type="scientific">Amycolatopsis mongoliensis</name>
    <dbReference type="NCBI Taxonomy" id="715475"/>
    <lineage>
        <taxon>Bacteria</taxon>
        <taxon>Bacillati</taxon>
        <taxon>Actinomycetota</taxon>
        <taxon>Actinomycetes</taxon>
        <taxon>Pseudonocardiales</taxon>
        <taxon>Pseudonocardiaceae</taxon>
        <taxon>Amycolatopsis</taxon>
    </lineage>
</organism>
<keyword evidence="1" id="KW-0472">Membrane</keyword>
<sequence length="197" mass="21379">MSQLERPGETGMNYLKSFLPWIAFAVVATQFDWRWSGLTGLVLSAALLVLARREGRKADALIIEWSALAFFALLTAVAFTFPASPLKTYTGALTDAWLALTAWGSLAIGKPFTLGIARTMTPPQLWDNPVFKRVNAIITLVWAASFTVTGLAGIALLNYAPHATAALITLKVLGFAVPVVFTVRYPRIVRARAEKAA</sequence>
<feature type="transmembrane region" description="Helical" evidence="1">
    <location>
        <begin position="137"/>
        <end position="157"/>
    </location>
</feature>
<keyword evidence="1" id="KW-1133">Transmembrane helix</keyword>
<feature type="transmembrane region" description="Helical" evidence="1">
    <location>
        <begin position="12"/>
        <end position="29"/>
    </location>
</feature>
<reference evidence="2 3" key="1">
    <citation type="submission" date="2023-06" db="EMBL/GenBank/DDBJ databases">
        <authorList>
            <person name="Oyuntsetseg B."/>
            <person name="Kim S.B."/>
        </authorList>
    </citation>
    <scope>NUCLEOTIDE SEQUENCE [LARGE SCALE GENOMIC DNA]</scope>
    <source>
        <strain evidence="2 3">4-36</strain>
    </source>
</reference>
<feature type="transmembrane region" description="Helical" evidence="1">
    <location>
        <begin position="163"/>
        <end position="183"/>
    </location>
</feature>
<evidence type="ECO:0000256" key="1">
    <source>
        <dbReference type="SAM" id="Phobius"/>
    </source>
</evidence>
<evidence type="ECO:0008006" key="4">
    <source>
        <dbReference type="Google" id="ProtNLM"/>
    </source>
</evidence>
<feature type="transmembrane region" description="Helical" evidence="1">
    <location>
        <begin position="63"/>
        <end position="84"/>
    </location>
</feature>
<evidence type="ECO:0000313" key="2">
    <source>
        <dbReference type="EMBL" id="WIY01674.1"/>
    </source>
</evidence>
<gene>
    <name evidence="2" type="ORF">QRX60_47965</name>
</gene>